<feature type="compositionally biased region" description="Low complexity" evidence="5">
    <location>
        <begin position="566"/>
        <end position="581"/>
    </location>
</feature>
<evidence type="ECO:0000313" key="8">
    <source>
        <dbReference type="Proteomes" id="UP000232323"/>
    </source>
</evidence>
<feature type="compositionally biased region" description="Polar residues" evidence="5">
    <location>
        <begin position="271"/>
        <end position="290"/>
    </location>
</feature>
<dbReference type="Gene3D" id="1.10.150.50">
    <property type="entry name" value="Transcription Factor, Ets-1"/>
    <property type="match status" value="1"/>
</dbReference>
<feature type="compositionally biased region" description="Low complexity" evidence="5">
    <location>
        <begin position="419"/>
        <end position="440"/>
    </location>
</feature>
<dbReference type="STRING" id="1157962.A0A250X4S6"/>
<feature type="compositionally biased region" description="Polar residues" evidence="5">
    <location>
        <begin position="354"/>
        <end position="366"/>
    </location>
</feature>
<feature type="region of interest" description="Disordered" evidence="5">
    <location>
        <begin position="60"/>
        <end position="683"/>
    </location>
</feature>
<evidence type="ECO:0000256" key="1">
    <source>
        <dbReference type="ARBA" id="ARBA00004496"/>
    </source>
</evidence>
<dbReference type="SMART" id="SM00454">
    <property type="entry name" value="SAM"/>
    <property type="match status" value="1"/>
</dbReference>
<dbReference type="Proteomes" id="UP000232323">
    <property type="component" value="Unassembled WGS sequence"/>
</dbReference>
<keyword evidence="3" id="KW-0677">Repeat</keyword>
<organism evidence="7 8">
    <name type="scientific">Chlamydomonas eustigma</name>
    <dbReference type="NCBI Taxonomy" id="1157962"/>
    <lineage>
        <taxon>Eukaryota</taxon>
        <taxon>Viridiplantae</taxon>
        <taxon>Chlorophyta</taxon>
        <taxon>core chlorophytes</taxon>
        <taxon>Chlorophyceae</taxon>
        <taxon>CS clade</taxon>
        <taxon>Chlamydomonadales</taxon>
        <taxon>Chlamydomonadaceae</taxon>
        <taxon>Chlamydomonas</taxon>
    </lineage>
</organism>
<feature type="compositionally biased region" description="Pro residues" evidence="5">
    <location>
        <begin position="408"/>
        <end position="418"/>
    </location>
</feature>
<dbReference type="InterPro" id="IPR001660">
    <property type="entry name" value="SAM"/>
</dbReference>
<evidence type="ECO:0000256" key="2">
    <source>
        <dbReference type="ARBA" id="ARBA00022490"/>
    </source>
</evidence>
<dbReference type="GO" id="GO:0035591">
    <property type="term" value="F:signaling adaptor activity"/>
    <property type="evidence" value="ECO:0007669"/>
    <property type="project" value="InterPro"/>
</dbReference>
<dbReference type="GO" id="GO:0048678">
    <property type="term" value="P:response to axon injury"/>
    <property type="evidence" value="ECO:0007669"/>
    <property type="project" value="InterPro"/>
</dbReference>
<dbReference type="EMBL" id="BEGY01000029">
    <property type="protein sequence ID" value="GAX78078.1"/>
    <property type="molecule type" value="Genomic_DNA"/>
</dbReference>
<feature type="region of interest" description="Disordered" evidence="5">
    <location>
        <begin position="750"/>
        <end position="817"/>
    </location>
</feature>
<feature type="compositionally biased region" description="Polar residues" evidence="5">
    <location>
        <begin position="151"/>
        <end position="165"/>
    </location>
</feature>
<dbReference type="SUPFAM" id="SSF47769">
    <property type="entry name" value="SAM/Pointed domain"/>
    <property type="match status" value="1"/>
</dbReference>
<dbReference type="PROSITE" id="PS50105">
    <property type="entry name" value="SAM_DOMAIN"/>
    <property type="match status" value="1"/>
</dbReference>
<evidence type="ECO:0000256" key="5">
    <source>
        <dbReference type="SAM" id="MobiDB-lite"/>
    </source>
</evidence>
<dbReference type="GO" id="GO:0005737">
    <property type="term" value="C:cytoplasm"/>
    <property type="evidence" value="ECO:0007669"/>
    <property type="project" value="UniProtKB-SubCell"/>
</dbReference>
<feature type="compositionally biased region" description="Polar residues" evidence="5">
    <location>
        <begin position="458"/>
        <end position="468"/>
    </location>
</feature>
<feature type="compositionally biased region" description="Low complexity" evidence="5">
    <location>
        <begin position="613"/>
        <end position="622"/>
    </location>
</feature>
<proteinExistence type="predicted"/>
<dbReference type="Pfam" id="PF00536">
    <property type="entry name" value="SAM_1"/>
    <property type="match status" value="1"/>
</dbReference>
<feature type="compositionally biased region" description="Low complexity" evidence="5">
    <location>
        <begin position="750"/>
        <end position="766"/>
    </location>
</feature>
<feature type="domain" description="SAM" evidence="6">
    <location>
        <begin position="688"/>
        <end position="752"/>
    </location>
</feature>
<feature type="compositionally biased region" description="Polar residues" evidence="5">
    <location>
        <begin position="374"/>
        <end position="401"/>
    </location>
</feature>
<dbReference type="OrthoDB" id="445896at2759"/>
<evidence type="ECO:0000256" key="4">
    <source>
        <dbReference type="ARBA" id="ARBA00022801"/>
    </source>
</evidence>
<feature type="compositionally biased region" description="Low complexity" evidence="5">
    <location>
        <begin position="117"/>
        <end position="132"/>
    </location>
</feature>
<protein>
    <recommendedName>
        <fullName evidence="6">SAM domain-containing protein</fullName>
    </recommendedName>
</protein>
<dbReference type="GO" id="GO:0034128">
    <property type="term" value="P:negative regulation of MyD88-independent toll-like receptor signaling pathway"/>
    <property type="evidence" value="ECO:0007669"/>
    <property type="project" value="InterPro"/>
</dbReference>
<dbReference type="InterPro" id="IPR013761">
    <property type="entry name" value="SAM/pointed_sf"/>
</dbReference>
<gene>
    <name evidence="7" type="ORF">CEUSTIGMA_g5520.t1</name>
</gene>
<feature type="compositionally biased region" description="Basic and acidic residues" evidence="5">
    <location>
        <begin position="230"/>
        <end position="245"/>
    </location>
</feature>
<evidence type="ECO:0000259" key="6">
    <source>
        <dbReference type="PROSITE" id="PS50105"/>
    </source>
</evidence>
<keyword evidence="8" id="KW-1185">Reference proteome</keyword>
<evidence type="ECO:0000256" key="3">
    <source>
        <dbReference type="ARBA" id="ARBA00022737"/>
    </source>
</evidence>
<dbReference type="GO" id="GO:0003953">
    <property type="term" value="F:NAD+ nucleosidase activity"/>
    <property type="evidence" value="ECO:0007669"/>
    <property type="project" value="InterPro"/>
</dbReference>
<sequence length="1350" mass="145626">MYTARPLDDRFLKFRELICHLDTCKNAHVYLKMASVTSIGKALDQSVKDGDESMAISYDESIPSNKTNPKPSPDPLAAPVNVDSDIPDDDSLSLGGSDEVIGDKDDQKTERQPSIIAAGSDAAQVAVKAAEAIPTVSSRPTAPDPDGTEIKTASTDSSIQFTASDTGLVVQKTEPRKGVALSSQEGQGTAGNAGMDLDTKTRSESLAASANTGEDDDSDSFILPSNPDTTGKDADPILLDSKNDGDPGGLPNASTTLKDGEHGDSPHGSGAESSLDSTSVTSTIADSSVTAKGAAPEPQVAIEPQPESKAAPASAEIINTEPSSVVSDSMLDSSVADSEAVKPGNARAPAPKPTSVTHPSNPSTSSKGKDPQDASGSYSNDFAEDQNTVSLSTSGMTSNQDSIQAAAPIPPSVPPPVRSPSVRSSASKRSSGSIKSSSSSRRSDGGSGSKAYEVASAASISNSDTGANSKAPRVVATVTQVEAGTGDKEVTPDATTGDGEEDYDDDDDFIKEDDGEDDDSEDATSGVLTPLQDSTLSSAATSVTARPLTTASEAPVASKGRPMSARPTSSTSRVLSTSSSRRSTKEDAPTPVTLAPASKNSLNSGDSPDITPSRDATTPRASSRSRRVDDIWEGGVSSPPSTMPAPGSLSTYYPPSSPVGRQRPASAAPRDRQSSVMNEPDSQDVTMWDVRDVCNWVESIGLRQYRKKFLHHIVDGPLLLMLDDSTLKGELGIGPLGHRVMLLQAISALPQGGSSSSSPNGKGQPGRSPSPMRSGAGSRPSSAVPRRHPGSTRAASQERPRRPASASPQIIPPDPYLGPASGKMTVYEQRAKLLFELDRAAARAAQQKSQADQLLHTANLTDEEVLKLRAMLEDLEYKNRMEVQFSRGSLDSHARIPWRPVGNGSKVEVTNPERLARPGDDPTLDMTFKPRISKESLRIIQEQFGGGATGSKKSTFLDRLENDMRKRDMSKRDLDKKYYSPDVVYQDPLRARKLYLQDLDFVKEFTSNKNLLSKPLSHKEFEMEEQINDLVGTYAEEWKLKDRQITAITSARGEKKVSALASAMRTMLFMQRYETELQQRDEKLRELQNRWWIQTMGNVGAAKEEEDQGQMKRYFVLLGWRGGEEGITDARLNALLARARAYKAEVDGWKEKNRDNLRHLGKPNLTLNWDTHPWTSDGLWQLMEDEMQRVQRSLDGGAPVPGVGKVMKTPHANAGDVTVTSMVVGGPLDYLTYTVKLLAGLRWDSLEKLAATSGPAKSLAVYRGIRTQKFLEFTEQKAQEREESIRQTYNSLIPKKRIISKEQQDGFFERLLDDSSKRRVKVEKLMTDKAAKEQQILSSTKLYTRPRSAR</sequence>
<dbReference type="InterPro" id="IPR039184">
    <property type="entry name" value="SARM1"/>
</dbReference>
<reference evidence="7 8" key="1">
    <citation type="submission" date="2017-08" db="EMBL/GenBank/DDBJ databases">
        <title>Acidophilic green algal genome provides insights into adaptation to an acidic environment.</title>
        <authorList>
            <person name="Hirooka S."/>
            <person name="Hirose Y."/>
            <person name="Kanesaki Y."/>
            <person name="Higuchi S."/>
            <person name="Fujiwara T."/>
            <person name="Onuma R."/>
            <person name="Era A."/>
            <person name="Ohbayashi R."/>
            <person name="Uzuka A."/>
            <person name="Nozaki H."/>
            <person name="Yoshikawa H."/>
            <person name="Miyagishima S.Y."/>
        </authorList>
    </citation>
    <scope>NUCLEOTIDE SEQUENCE [LARGE SCALE GENOMIC DNA]</scope>
    <source>
        <strain evidence="7 8">NIES-2499</strain>
    </source>
</reference>
<keyword evidence="4" id="KW-0378">Hydrolase</keyword>
<dbReference type="PANTHER" id="PTHR22998:SF1">
    <property type="entry name" value="NAD(+) HYDROLASE SARM1"/>
    <property type="match status" value="1"/>
</dbReference>
<name>A0A250X4S6_9CHLO</name>
<feature type="compositionally biased region" description="Acidic residues" evidence="5">
    <location>
        <begin position="498"/>
        <end position="522"/>
    </location>
</feature>
<feature type="compositionally biased region" description="Low complexity" evidence="5">
    <location>
        <begin position="323"/>
        <end position="338"/>
    </location>
</feature>
<evidence type="ECO:0000313" key="7">
    <source>
        <dbReference type="EMBL" id="GAX78078.1"/>
    </source>
</evidence>
<feature type="compositionally biased region" description="Low complexity" evidence="5">
    <location>
        <begin position="534"/>
        <end position="545"/>
    </location>
</feature>
<accession>A0A250X4S6</accession>
<comment type="caution">
    <text evidence="7">The sequence shown here is derived from an EMBL/GenBank/DDBJ whole genome shotgun (WGS) entry which is preliminary data.</text>
</comment>
<keyword evidence="2" id="KW-0963">Cytoplasm</keyword>
<feature type="compositionally biased region" description="Basic and acidic residues" evidence="5">
    <location>
        <begin position="101"/>
        <end position="111"/>
    </location>
</feature>
<comment type="subcellular location">
    <subcellularLocation>
        <location evidence="1">Cytoplasm</location>
    </subcellularLocation>
</comment>
<dbReference type="PANTHER" id="PTHR22998">
    <property type="entry name" value="SARM1"/>
    <property type="match status" value="1"/>
</dbReference>